<feature type="signal peptide" evidence="7">
    <location>
        <begin position="1"/>
        <end position="19"/>
    </location>
</feature>
<evidence type="ECO:0000256" key="4">
    <source>
        <dbReference type="ARBA" id="ARBA00023139"/>
    </source>
</evidence>
<evidence type="ECO:0000256" key="2">
    <source>
        <dbReference type="ARBA" id="ARBA00022729"/>
    </source>
</evidence>
<evidence type="ECO:0000313" key="9">
    <source>
        <dbReference type="Proteomes" id="UP000294862"/>
    </source>
</evidence>
<accession>A0A4V2S359</accession>
<name>A0A4V2S359_9GAMM</name>
<evidence type="ECO:0000256" key="1">
    <source>
        <dbReference type="ARBA" id="ARBA00004459"/>
    </source>
</evidence>
<gene>
    <name evidence="8" type="ORF">EV148_101453</name>
</gene>
<proteinExistence type="predicted"/>
<keyword evidence="6" id="KW-0449">Lipoprotein</keyword>
<sequence length="42" mass="4261">MSIRARFRFALLLALLCLAACGNKGPIVKPGAPVPDAPAGSP</sequence>
<protein>
    <recommendedName>
        <fullName evidence="10">Lipoprotein</fullName>
    </recommendedName>
</protein>
<evidence type="ECO:0000256" key="6">
    <source>
        <dbReference type="ARBA" id="ARBA00023288"/>
    </source>
</evidence>
<evidence type="ECO:0000256" key="5">
    <source>
        <dbReference type="ARBA" id="ARBA00023237"/>
    </source>
</evidence>
<dbReference type="AlphaFoldDB" id="A0A4V2S359"/>
<reference evidence="8 9" key="1">
    <citation type="journal article" date="2015" name="Stand. Genomic Sci.">
        <title>Genomic Encyclopedia of Bacterial and Archaeal Type Strains, Phase III: the genomes of soil and plant-associated and newly described type strains.</title>
        <authorList>
            <person name="Whitman W.B."/>
            <person name="Woyke T."/>
            <person name="Klenk H.P."/>
            <person name="Zhou Y."/>
            <person name="Lilburn T.G."/>
            <person name="Beck B.J."/>
            <person name="De Vos P."/>
            <person name="Vandamme P."/>
            <person name="Eisen J.A."/>
            <person name="Garrity G."/>
            <person name="Hugenholtz P."/>
            <person name="Kyrpides N.C."/>
        </authorList>
    </citation>
    <scope>NUCLEOTIDE SEQUENCE [LARGE SCALE GENOMIC DNA]</scope>
    <source>
        <strain evidence="8 9">A3</strain>
    </source>
</reference>
<comment type="caution">
    <text evidence="8">The sequence shown here is derived from an EMBL/GenBank/DDBJ whole genome shotgun (WGS) entry which is preliminary data.</text>
</comment>
<dbReference type="Proteomes" id="UP000294862">
    <property type="component" value="Unassembled WGS sequence"/>
</dbReference>
<evidence type="ECO:0000256" key="3">
    <source>
        <dbReference type="ARBA" id="ARBA00023136"/>
    </source>
</evidence>
<keyword evidence="2 7" id="KW-0732">Signal</keyword>
<evidence type="ECO:0000313" key="8">
    <source>
        <dbReference type="EMBL" id="TCO43040.1"/>
    </source>
</evidence>
<dbReference type="InterPro" id="IPR032831">
    <property type="entry name" value="LptM_cons"/>
</dbReference>
<feature type="chain" id="PRO_5020239390" description="Lipoprotein" evidence="7">
    <location>
        <begin position="20"/>
        <end position="42"/>
    </location>
</feature>
<evidence type="ECO:0000256" key="7">
    <source>
        <dbReference type="SAM" id="SignalP"/>
    </source>
</evidence>
<dbReference type="RefSeq" id="WP_241987945.1">
    <property type="nucleotide sequence ID" value="NZ_SLWQ01000001.1"/>
</dbReference>
<dbReference type="NCBIfam" id="NF047847">
    <property type="entry name" value="SS_mature_LptM"/>
    <property type="match status" value="1"/>
</dbReference>
<dbReference type="EMBL" id="SLWQ01000001">
    <property type="protein sequence ID" value="TCO43040.1"/>
    <property type="molecule type" value="Genomic_DNA"/>
</dbReference>
<comment type="subcellular location">
    <subcellularLocation>
        <location evidence="1">Cell outer membrane</location>
        <topology evidence="1">Lipid-anchor</topology>
    </subcellularLocation>
</comment>
<evidence type="ECO:0008006" key="10">
    <source>
        <dbReference type="Google" id="ProtNLM"/>
    </source>
</evidence>
<keyword evidence="3" id="KW-0472">Membrane</keyword>
<organism evidence="8 9">
    <name type="scientific">Dokdonella fugitiva</name>
    <dbReference type="NCBI Taxonomy" id="328517"/>
    <lineage>
        <taxon>Bacteria</taxon>
        <taxon>Pseudomonadati</taxon>
        <taxon>Pseudomonadota</taxon>
        <taxon>Gammaproteobacteria</taxon>
        <taxon>Lysobacterales</taxon>
        <taxon>Rhodanobacteraceae</taxon>
        <taxon>Dokdonella</taxon>
    </lineage>
</organism>
<keyword evidence="5" id="KW-0998">Cell outer membrane</keyword>
<keyword evidence="9" id="KW-1185">Reference proteome</keyword>
<keyword evidence="4" id="KW-0564">Palmitate</keyword>